<name>A0A8X6TJN2_NEPPI</name>
<comment type="caution">
    <text evidence="1">The sequence shown here is derived from an EMBL/GenBank/DDBJ whole genome shotgun (WGS) entry which is preliminary data.</text>
</comment>
<dbReference type="AlphaFoldDB" id="A0A8X6TJN2"/>
<evidence type="ECO:0000313" key="1">
    <source>
        <dbReference type="EMBL" id="GFT24920.1"/>
    </source>
</evidence>
<accession>A0A8X6TJN2</accession>
<keyword evidence="2" id="KW-1185">Reference proteome</keyword>
<organism evidence="1 2">
    <name type="scientific">Nephila pilipes</name>
    <name type="common">Giant wood spider</name>
    <name type="synonym">Nephila maculata</name>
    <dbReference type="NCBI Taxonomy" id="299642"/>
    <lineage>
        <taxon>Eukaryota</taxon>
        <taxon>Metazoa</taxon>
        <taxon>Ecdysozoa</taxon>
        <taxon>Arthropoda</taxon>
        <taxon>Chelicerata</taxon>
        <taxon>Arachnida</taxon>
        <taxon>Araneae</taxon>
        <taxon>Araneomorphae</taxon>
        <taxon>Entelegynae</taxon>
        <taxon>Araneoidea</taxon>
        <taxon>Nephilidae</taxon>
        <taxon>Nephila</taxon>
    </lineage>
</organism>
<dbReference type="EMBL" id="BMAW01011659">
    <property type="protein sequence ID" value="GFT24920.1"/>
    <property type="molecule type" value="Genomic_DNA"/>
</dbReference>
<dbReference type="Proteomes" id="UP000887013">
    <property type="component" value="Unassembled WGS sequence"/>
</dbReference>
<gene>
    <name evidence="1" type="ORF">NPIL_473971</name>
</gene>
<evidence type="ECO:0000313" key="2">
    <source>
        <dbReference type="Proteomes" id="UP000887013"/>
    </source>
</evidence>
<reference evidence="1" key="1">
    <citation type="submission" date="2020-08" db="EMBL/GenBank/DDBJ databases">
        <title>Multicomponent nature underlies the extraordinary mechanical properties of spider dragline silk.</title>
        <authorList>
            <person name="Kono N."/>
            <person name="Nakamura H."/>
            <person name="Mori M."/>
            <person name="Yoshida Y."/>
            <person name="Ohtoshi R."/>
            <person name="Malay A.D."/>
            <person name="Moran D.A.P."/>
            <person name="Tomita M."/>
            <person name="Numata K."/>
            <person name="Arakawa K."/>
        </authorList>
    </citation>
    <scope>NUCLEOTIDE SEQUENCE</scope>
</reference>
<sequence>MRTSYSSIVLSVYVLPMPKTIRKRSNLNNKFSSLCPDEDLSPSSSSNSEKDPVLCNTFIELTPLLINKVIKNSIGTVDYSQNVSRRFVP</sequence>
<protein>
    <submittedName>
        <fullName evidence="1">Uncharacterized protein</fullName>
    </submittedName>
</protein>
<proteinExistence type="predicted"/>